<reference evidence="2" key="1">
    <citation type="journal article" date="2019" name="Int. J. Syst. Evol. Microbiol.">
        <title>The Global Catalogue of Microorganisms (GCM) 10K type strain sequencing project: providing services to taxonomists for standard genome sequencing and annotation.</title>
        <authorList>
            <consortium name="The Broad Institute Genomics Platform"/>
            <consortium name="The Broad Institute Genome Sequencing Center for Infectious Disease"/>
            <person name="Wu L."/>
            <person name="Ma J."/>
        </authorList>
    </citation>
    <scope>NUCLEOTIDE SEQUENCE [LARGE SCALE GENOMIC DNA]</scope>
    <source>
        <strain evidence="2">KCTC 62102</strain>
    </source>
</reference>
<organism evidence="1 2">
    <name type="scientific">Tabrizicola soli</name>
    <dbReference type="NCBI Taxonomy" id="2185115"/>
    <lineage>
        <taxon>Bacteria</taxon>
        <taxon>Pseudomonadati</taxon>
        <taxon>Pseudomonadota</taxon>
        <taxon>Alphaproteobacteria</taxon>
        <taxon>Rhodobacterales</taxon>
        <taxon>Paracoccaceae</taxon>
        <taxon>Tabrizicola</taxon>
    </lineage>
</organism>
<dbReference type="Proteomes" id="UP001595445">
    <property type="component" value="Unassembled WGS sequence"/>
</dbReference>
<proteinExistence type="predicted"/>
<dbReference type="RefSeq" id="WP_197647800.1">
    <property type="nucleotide sequence ID" value="NZ_JAEACP010000046.1"/>
</dbReference>
<protein>
    <recommendedName>
        <fullName evidence="3">DUF2793 domain-containing protein</fullName>
    </recommendedName>
</protein>
<evidence type="ECO:0008006" key="3">
    <source>
        <dbReference type="Google" id="ProtNLM"/>
    </source>
</evidence>
<comment type="caution">
    <text evidence="1">The sequence shown here is derived from an EMBL/GenBank/DDBJ whole genome shotgun (WGS) entry which is preliminary data.</text>
</comment>
<keyword evidence="2" id="KW-1185">Reference proteome</keyword>
<name>A0ABV7DQL3_9RHOB</name>
<dbReference type="EMBL" id="JBHRSM010000006">
    <property type="protein sequence ID" value="MFC3085085.1"/>
    <property type="molecule type" value="Genomic_DNA"/>
</dbReference>
<sequence length="292" mass="29386">MVDYNLANQSGAQFRAELNLILAALQSCAFGATAPSTTTAGQLWVDASGASPVVKVRNALNTGWTPLGTLAASGFELAGSSEAGRALIAAASVAAQRTALGLGAGATLGLASQAQAQSGTDNATLMTPLRVAEAIAALVTGVSNLLPDAMAPTAAADIVVLKHCSGGGTLPISHDKSGNGTSYVFLAGETGITATRDCALRVAFDQARGGTTATQYAAVVRDGVVLQEWTTSSTSWAARSIDVTLAVGQTLCIRLGATGGTTDVGNTTTNTTGSSLIRNVRYLADQRSLIGI</sequence>
<gene>
    <name evidence="1" type="ORF">ACFOD6_03385</name>
</gene>
<accession>A0ABV7DQL3</accession>
<evidence type="ECO:0000313" key="1">
    <source>
        <dbReference type="EMBL" id="MFC3085085.1"/>
    </source>
</evidence>
<evidence type="ECO:0000313" key="2">
    <source>
        <dbReference type="Proteomes" id="UP001595445"/>
    </source>
</evidence>